<keyword evidence="2" id="KW-1185">Reference proteome</keyword>
<name>A0A0C2MN74_THEKT</name>
<reference evidence="1 2" key="1">
    <citation type="journal article" date="2014" name="Genome Biol. Evol.">
        <title>The genome of the myxosporean Thelohanellus kitauei shows adaptations to nutrient acquisition within its fish host.</title>
        <authorList>
            <person name="Yang Y."/>
            <person name="Xiong J."/>
            <person name="Zhou Z."/>
            <person name="Huo F."/>
            <person name="Miao W."/>
            <person name="Ran C."/>
            <person name="Liu Y."/>
            <person name="Zhang J."/>
            <person name="Feng J."/>
            <person name="Wang M."/>
            <person name="Wang M."/>
            <person name="Wang L."/>
            <person name="Yao B."/>
        </authorList>
    </citation>
    <scope>NUCLEOTIDE SEQUENCE [LARGE SCALE GENOMIC DNA]</scope>
    <source>
        <strain evidence="1">Wuqing</strain>
    </source>
</reference>
<organism evidence="1 2">
    <name type="scientific">Thelohanellus kitauei</name>
    <name type="common">Myxosporean</name>
    <dbReference type="NCBI Taxonomy" id="669202"/>
    <lineage>
        <taxon>Eukaryota</taxon>
        <taxon>Metazoa</taxon>
        <taxon>Cnidaria</taxon>
        <taxon>Myxozoa</taxon>
        <taxon>Myxosporea</taxon>
        <taxon>Bivalvulida</taxon>
        <taxon>Platysporina</taxon>
        <taxon>Myxobolidae</taxon>
        <taxon>Thelohanellus</taxon>
    </lineage>
</organism>
<gene>
    <name evidence="1" type="ORF">RF11_14587</name>
</gene>
<proteinExistence type="predicted"/>
<dbReference type="AlphaFoldDB" id="A0A0C2MN74"/>
<protein>
    <submittedName>
        <fullName evidence="1">Uncharacterized protein</fullName>
    </submittedName>
</protein>
<dbReference type="EMBL" id="JWZT01002742">
    <property type="protein sequence ID" value="KII68651.1"/>
    <property type="molecule type" value="Genomic_DNA"/>
</dbReference>
<accession>A0A0C2MN74</accession>
<dbReference type="Proteomes" id="UP000031668">
    <property type="component" value="Unassembled WGS sequence"/>
</dbReference>
<sequence>MLFCRFFMCMSVETDSDVEEPYYRSVNTVETEYKNLKEKGNMLKRIKKFRGIAYFEAAEFAALHKKEYTEIVEQYEESAECFLQVKDIRTIICYDNENINKAIERCVVYGYKCESIFGDKNKSSELYQTADELRLKHNIPHICARTRFDQILFEQNTNKVLEDRSKRPLMPHRRTSDRWPFRPRDVHAEIVAEMCQRRSPPHQQVAVRPSPKTLWLPKLPRGAWQISQTRLSPDGSDAVWILVPLLLGRRVGVKLVVLLNPSLALHEAFTSWSKYYVARCMQQPLALLLSVRDTCLVQCILGTSPRSDFPYCSLACDRRRPTGPRKTSSW</sequence>
<comment type="caution">
    <text evidence="1">The sequence shown here is derived from an EMBL/GenBank/DDBJ whole genome shotgun (WGS) entry which is preliminary data.</text>
</comment>
<evidence type="ECO:0000313" key="1">
    <source>
        <dbReference type="EMBL" id="KII68651.1"/>
    </source>
</evidence>
<evidence type="ECO:0000313" key="2">
    <source>
        <dbReference type="Proteomes" id="UP000031668"/>
    </source>
</evidence>